<name>A0AAV9GAM5_9PEZI</name>
<evidence type="ECO:0000259" key="2">
    <source>
        <dbReference type="PROSITE" id="PS51662"/>
    </source>
</evidence>
<dbReference type="Gene3D" id="2.120.10.30">
    <property type="entry name" value="TolB, C-terminal domain"/>
    <property type="match status" value="2"/>
</dbReference>
<feature type="signal peptide" evidence="1">
    <location>
        <begin position="1"/>
        <end position="24"/>
    </location>
</feature>
<dbReference type="EMBL" id="MU865980">
    <property type="protein sequence ID" value="KAK4444186.1"/>
    <property type="molecule type" value="Genomic_DNA"/>
</dbReference>
<evidence type="ECO:0000256" key="1">
    <source>
        <dbReference type="SAM" id="SignalP"/>
    </source>
</evidence>
<protein>
    <recommendedName>
        <fullName evidence="2">BPP domain-containing protein</fullName>
    </recommendedName>
</protein>
<evidence type="ECO:0000313" key="3">
    <source>
        <dbReference type="EMBL" id="KAK4444186.1"/>
    </source>
</evidence>
<feature type="domain" description="BPP" evidence="2">
    <location>
        <begin position="281"/>
        <end position="345"/>
    </location>
</feature>
<keyword evidence="4" id="KW-1185">Reference proteome</keyword>
<sequence>MAFSRALTRITLIFLLVTVPASTATFELPADPLLIGNDGSAANGGWTAWKLESTTPLTQVHAETPERRTKLVTVVYRDDGKKKKNLVTLPDFKEVKSARFTALGDWSALCAWKAASGNDYLYLFGKKEAKLFLFSEEKGRVEIVEVLTFPIPFKPSGYTTSPSVCEMYLSADNDKDTYTKAKDDVTGLAAYASNTPRANVLFVASENKVTIYNSSSSVVGTTITRLQVLFRQRILHKQRPVPVCMLRGLVGKNCDKYICQDNCSCRGKCTGPNTCRCEKGWGGLHCSFVLVESVAETDGNGGDGDDPSLWISPTDRSLSRIITSTKSSEGVGLGVFDLSGKLLRT</sequence>
<dbReference type="PROSITE" id="PS51662">
    <property type="entry name" value="BP_PHYTASE"/>
    <property type="match status" value="1"/>
</dbReference>
<dbReference type="AlphaFoldDB" id="A0AAV9GAM5"/>
<dbReference type="PROSITE" id="PS00022">
    <property type="entry name" value="EGF_1"/>
    <property type="match status" value="1"/>
</dbReference>
<comment type="caution">
    <text evidence="3">The sequence shown here is derived from an EMBL/GenBank/DDBJ whole genome shotgun (WGS) entry which is preliminary data.</text>
</comment>
<dbReference type="SUPFAM" id="SSF50956">
    <property type="entry name" value="Thermostable phytase (3-phytase)"/>
    <property type="match status" value="2"/>
</dbReference>
<reference evidence="3" key="1">
    <citation type="journal article" date="2023" name="Mol. Phylogenet. Evol.">
        <title>Genome-scale phylogeny and comparative genomics of the fungal order Sordariales.</title>
        <authorList>
            <person name="Hensen N."/>
            <person name="Bonometti L."/>
            <person name="Westerberg I."/>
            <person name="Brannstrom I.O."/>
            <person name="Guillou S."/>
            <person name="Cros-Aarteil S."/>
            <person name="Calhoun S."/>
            <person name="Haridas S."/>
            <person name="Kuo A."/>
            <person name="Mondo S."/>
            <person name="Pangilinan J."/>
            <person name="Riley R."/>
            <person name="LaButti K."/>
            <person name="Andreopoulos B."/>
            <person name="Lipzen A."/>
            <person name="Chen C."/>
            <person name="Yan M."/>
            <person name="Daum C."/>
            <person name="Ng V."/>
            <person name="Clum A."/>
            <person name="Steindorff A."/>
            <person name="Ohm R.A."/>
            <person name="Martin F."/>
            <person name="Silar P."/>
            <person name="Natvig D.O."/>
            <person name="Lalanne C."/>
            <person name="Gautier V."/>
            <person name="Ament-Velasquez S.L."/>
            <person name="Kruys A."/>
            <person name="Hutchinson M.I."/>
            <person name="Powell A.J."/>
            <person name="Barry K."/>
            <person name="Miller A.N."/>
            <person name="Grigoriev I.V."/>
            <person name="Debuchy R."/>
            <person name="Gladieux P."/>
            <person name="Hiltunen Thoren M."/>
            <person name="Johannesson H."/>
        </authorList>
    </citation>
    <scope>NUCLEOTIDE SEQUENCE</scope>
    <source>
        <strain evidence="3">PSN243</strain>
    </source>
</reference>
<dbReference type="InterPro" id="IPR011042">
    <property type="entry name" value="6-blade_b-propeller_TolB-like"/>
</dbReference>
<dbReference type="InterPro" id="IPR000742">
    <property type="entry name" value="EGF"/>
</dbReference>
<dbReference type="PROSITE" id="PS01186">
    <property type="entry name" value="EGF_2"/>
    <property type="match status" value="1"/>
</dbReference>
<reference evidence="3" key="2">
    <citation type="submission" date="2023-05" db="EMBL/GenBank/DDBJ databases">
        <authorList>
            <consortium name="Lawrence Berkeley National Laboratory"/>
            <person name="Steindorff A."/>
            <person name="Hensen N."/>
            <person name="Bonometti L."/>
            <person name="Westerberg I."/>
            <person name="Brannstrom I.O."/>
            <person name="Guillou S."/>
            <person name="Cros-Aarteil S."/>
            <person name="Calhoun S."/>
            <person name="Haridas S."/>
            <person name="Kuo A."/>
            <person name="Mondo S."/>
            <person name="Pangilinan J."/>
            <person name="Riley R."/>
            <person name="Labutti K."/>
            <person name="Andreopoulos B."/>
            <person name="Lipzen A."/>
            <person name="Chen C."/>
            <person name="Yanf M."/>
            <person name="Daum C."/>
            <person name="Ng V."/>
            <person name="Clum A."/>
            <person name="Ohm R."/>
            <person name="Martin F."/>
            <person name="Silar P."/>
            <person name="Natvig D."/>
            <person name="Lalanne C."/>
            <person name="Gautier V."/>
            <person name="Ament-Velasquez S.L."/>
            <person name="Kruys A."/>
            <person name="Hutchinson M.I."/>
            <person name="Powell A.J."/>
            <person name="Barry K."/>
            <person name="Miller A.N."/>
            <person name="Grigoriev I.V."/>
            <person name="Debuchy R."/>
            <person name="Gladieux P."/>
            <person name="Thoren M.H."/>
            <person name="Johannesson H."/>
        </authorList>
    </citation>
    <scope>NUCLEOTIDE SEQUENCE</scope>
    <source>
        <strain evidence="3">PSN243</strain>
    </source>
</reference>
<gene>
    <name evidence="3" type="ORF">QBC34DRAFT_385461</name>
</gene>
<dbReference type="GO" id="GO:0016158">
    <property type="term" value="F:inositol hexakisphosphate 3-phosphatase activity"/>
    <property type="evidence" value="ECO:0007669"/>
    <property type="project" value="InterPro"/>
</dbReference>
<keyword evidence="1" id="KW-0732">Signal</keyword>
<organism evidence="3 4">
    <name type="scientific">Podospora aff. communis PSN243</name>
    <dbReference type="NCBI Taxonomy" id="3040156"/>
    <lineage>
        <taxon>Eukaryota</taxon>
        <taxon>Fungi</taxon>
        <taxon>Dikarya</taxon>
        <taxon>Ascomycota</taxon>
        <taxon>Pezizomycotina</taxon>
        <taxon>Sordariomycetes</taxon>
        <taxon>Sordariomycetidae</taxon>
        <taxon>Sordariales</taxon>
        <taxon>Podosporaceae</taxon>
        <taxon>Podospora</taxon>
    </lineage>
</organism>
<dbReference type="Gene3D" id="2.10.25.10">
    <property type="entry name" value="Laminin"/>
    <property type="match status" value="1"/>
</dbReference>
<proteinExistence type="predicted"/>
<dbReference type="Proteomes" id="UP001321760">
    <property type="component" value="Unassembled WGS sequence"/>
</dbReference>
<feature type="chain" id="PRO_5043563992" description="BPP domain-containing protein" evidence="1">
    <location>
        <begin position="25"/>
        <end position="345"/>
    </location>
</feature>
<accession>A0AAV9GAM5</accession>
<evidence type="ECO:0000313" key="4">
    <source>
        <dbReference type="Proteomes" id="UP001321760"/>
    </source>
</evidence>
<dbReference type="InterPro" id="IPR003431">
    <property type="entry name" value="B-propeller_Phytase"/>
</dbReference>